<dbReference type="EMBL" id="FOMT01000002">
    <property type="protein sequence ID" value="SFE12591.1"/>
    <property type="molecule type" value="Genomic_DNA"/>
</dbReference>
<sequence>MMEFDDIENNEKPPADKWDEGRDNYFMDIDRMVNEGLGGGTVSPHNGLIDESTTDYIVPESKDEL</sequence>
<feature type="region of interest" description="Disordered" evidence="1">
    <location>
        <begin position="1"/>
        <end position="22"/>
    </location>
</feature>
<protein>
    <submittedName>
        <fullName evidence="2">Uncharacterized protein</fullName>
    </submittedName>
</protein>
<evidence type="ECO:0000313" key="2">
    <source>
        <dbReference type="EMBL" id="SFE12591.1"/>
    </source>
</evidence>
<feature type="compositionally biased region" description="Basic and acidic residues" evidence="1">
    <location>
        <begin position="9"/>
        <end position="22"/>
    </location>
</feature>
<organism evidence="2 3">
    <name type="scientific">Paenibacillus catalpae</name>
    <dbReference type="NCBI Taxonomy" id="1045775"/>
    <lineage>
        <taxon>Bacteria</taxon>
        <taxon>Bacillati</taxon>
        <taxon>Bacillota</taxon>
        <taxon>Bacilli</taxon>
        <taxon>Bacillales</taxon>
        <taxon>Paenibacillaceae</taxon>
        <taxon>Paenibacillus</taxon>
    </lineage>
</organism>
<evidence type="ECO:0000256" key="1">
    <source>
        <dbReference type="SAM" id="MobiDB-lite"/>
    </source>
</evidence>
<dbReference type="STRING" id="1045775.SAMN05216378_2410"/>
<dbReference type="Proteomes" id="UP000198855">
    <property type="component" value="Unassembled WGS sequence"/>
</dbReference>
<reference evidence="3" key="1">
    <citation type="submission" date="2016-10" db="EMBL/GenBank/DDBJ databases">
        <authorList>
            <person name="Varghese N."/>
            <person name="Submissions S."/>
        </authorList>
    </citation>
    <scope>NUCLEOTIDE SEQUENCE [LARGE SCALE GENOMIC DNA]</scope>
    <source>
        <strain evidence="3">CGMCC 1.10784</strain>
    </source>
</reference>
<dbReference type="AlphaFoldDB" id="A0A1I1XZ69"/>
<evidence type="ECO:0000313" key="3">
    <source>
        <dbReference type="Proteomes" id="UP000198855"/>
    </source>
</evidence>
<name>A0A1I1XZ69_9BACL</name>
<keyword evidence="3" id="KW-1185">Reference proteome</keyword>
<dbReference type="RefSeq" id="WP_425434543.1">
    <property type="nucleotide sequence ID" value="NZ_FOMT01000002.1"/>
</dbReference>
<accession>A0A1I1XZ69</accession>
<gene>
    <name evidence="2" type="ORF">SAMN05216378_2410</name>
</gene>
<feature type="region of interest" description="Disordered" evidence="1">
    <location>
        <begin position="37"/>
        <end position="65"/>
    </location>
</feature>
<proteinExistence type="predicted"/>